<evidence type="ECO:0000256" key="6">
    <source>
        <dbReference type="ARBA" id="ARBA00022692"/>
    </source>
</evidence>
<keyword evidence="5 13" id="KW-0349">Heme</keyword>
<dbReference type="AlphaFoldDB" id="A0AAW0D517"/>
<comment type="pathway">
    <text evidence="3">Secondary metabolite biosynthesis; terpenoid biosynthesis.</text>
</comment>
<gene>
    <name evidence="14" type="ORF">VNI00_006174</name>
</gene>
<comment type="cofactor">
    <cofactor evidence="1 13">
        <name>heme</name>
        <dbReference type="ChEBI" id="CHEBI:30413"/>
    </cofactor>
</comment>
<evidence type="ECO:0000256" key="4">
    <source>
        <dbReference type="ARBA" id="ARBA00010617"/>
    </source>
</evidence>
<organism evidence="14 15">
    <name type="scientific">Paramarasmius palmivorus</name>
    <dbReference type="NCBI Taxonomy" id="297713"/>
    <lineage>
        <taxon>Eukaryota</taxon>
        <taxon>Fungi</taxon>
        <taxon>Dikarya</taxon>
        <taxon>Basidiomycota</taxon>
        <taxon>Agaricomycotina</taxon>
        <taxon>Agaricomycetes</taxon>
        <taxon>Agaricomycetidae</taxon>
        <taxon>Agaricales</taxon>
        <taxon>Marasmiineae</taxon>
        <taxon>Marasmiaceae</taxon>
        <taxon>Paramarasmius</taxon>
    </lineage>
</organism>
<proteinExistence type="inferred from homology"/>
<name>A0AAW0D517_9AGAR</name>
<keyword evidence="6" id="KW-0812">Transmembrane</keyword>
<dbReference type="InterPro" id="IPR036396">
    <property type="entry name" value="Cyt_P450_sf"/>
</dbReference>
<evidence type="ECO:0000256" key="1">
    <source>
        <dbReference type="ARBA" id="ARBA00001971"/>
    </source>
</evidence>
<feature type="binding site" description="axial binding residue" evidence="13">
    <location>
        <position position="458"/>
    </location>
    <ligand>
        <name>heme</name>
        <dbReference type="ChEBI" id="CHEBI:30413"/>
    </ligand>
    <ligandPart>
        <name>Fe</name>
        <dbReference type="ChEBI" id="CHEBI:18248"/>
    </ligandPart>
</feature>
<keyword evidence="11" id="KW-0503">Monooxygenase</keyword>
<evidence type="ECO:0000256" key="9">
    <source>
        <dbReference type="ARBA" id="ARBA00023002"/>
    </source>
</evidence>
<dbReference type="GO" id="GO:0004497">
    <property type="term" value="F:monooxygenase activity"/>
    <property type="evidence" value="ECO:0007669"/>
    <property type="project" value="UniProtKB-KW"/>
</dbReference>
<evidence type="ECO:0000256" key="7">
    <source>
        <dbReference type="ARBA" id="ARBA00022723"/>
    </source>
</evidence>
<protein>
    <recommendedName>
        <fullName evidence="16">Cytochrome P450</fullName>
    </recommendedName>
</protein>
<keyword evidence="7 13" id="KW-0479">Metal-binding</keyword>
<dbReference type="Pfam" id="PF00067">
    <property type="entry name" value="p450"/>
    <property type="match status" value="1"/>
</dbReference>
<dbReference type="GO" id="GO:0020037">
    <property type="term" value="F:heme binding"/>
    <property type="evidence" value="ECO:0007669"/>
    <property type="project" value="InterPro"/>
</dbReference>
<evidence type="ECO:0000256" key="3">
    <source>
        <dbReference type="ARBA" id="ARBA00004721"/>
    </source>
</evidence>
<evidence type="ECO:0000256" key="11">
    <source>
        <dbReference type="ARBA" id="ARBA00023033"/>
    </source>
</evidence>
<dbReference type="InterPro" id="IPR050121">
    <property type="entry name" value="Cytochrome_P450_monoxygenase"/>
</dbReference>
<evidence type="ECO:0000313" key="14">
    <source>
        <dbReference type="EMBL" id="KAK7047846.1"/>
    </source>
</evidence>
<evidence type="ECO:0008006" key="16">
    <source>
        <dbReference type="Google" id="ProtNLM"/>
    </source>
</evidence>
<comment type="similarity">
    <text evidence="4">Belongs to the cytochrome P450 family.</text>
</comment>
<evidence type="ECO:0000256" key="8">
    <source>
        <dbReference type="ARBA" id="ARBA00022989"/>
    </source>
</evidence>
<evidence type="ECO:0000313" key="15">
    <source>
        <dbReference type="Proteomes" id="UP001383192"/>
    </source>
</evidence>
<accession>A0AAW0D517</accession>
<comment type="caution">
    <text evidence="14">The sequence shown here is derived from an EMBL/GenBank/DDBJ whole genome shotgun (WGS) entry which is preliminary data.</text>
</comment>
<dbReference type="InterPro" id="IPR002401">
    <property type="entry name" value="Cyt_P450_E_grp-I"/>
</dbReference>
<dbReference type="GO" id="GO:0016020">
    <property type="term" value="C:membrane"/>
    <property type="evidence" value="ECO:0007669"/>
    <property type="project" value="UniProtKB-SubCell"/>
</dbReference>
<evidence type="ECO:0000256" key="10">
    <source>
        <dbReference type="ARBA" id="ARBA00023004"/>
    </source>
</evidence>
<evidence type="ECO:0000256" key="12">
    <source>
        <dbReference type="ARBA" id="ARBA00023136"/>
    </source>
</evidence>
<dbReference type="Proteomes" id="UP001383192">
    <property type="component" value="Unassembled WGS sequence"/>
</dbReference>
<dbReference type="PRINTS" id="PR00385">
    <property type="entry name" value="P450"/>
</dbReference>
<evidence type="ECO:0000256" key="2">
    <source>
        <dbReference type="ARBA" id="ARBA00004370"/>
    </source>
</evidence>
<sequence length="517" mass="56842">MISLLWCFAALCIYLFARKIFLRFSSSAVSELLTPNDGLSWIWGHQMAMFKQVQADTCVKWVGELGPIFRVKGALTQPDVIFVAENVAAQHIFQNAYTYVKSPVFRPLVQKLLGRGIVWAEGDDHKQQRKLLAPAFSPNAVKGMADDVFLCAEKMSNMLRAELAHQEKQPIVNIAPFVSACALDIIGRVGFGHDFGGGQSLEAKAIADSWHRDVELSHTFGGFFAPILLNLVPWITQLPIPALQADSVAKRITVMLAGQMIQEHRAGHGKDILSLLLSGQTEGKQNSLPREILLENISTLLMVGHETSAGTVIFTMLELARHPEIQSKLRDEVRHAGALTHDTVQNISYLDAVVREGLRLYPPASRTERVVTEDDVIPLGKPILTEGGKSITSLPVKAGQVFHISFTAMNVNPEVWGPDAHEFKPERWLTPGGVPSPSELPHGPWASVASFCDGIRSCIGWRLAVLELKVMIASLVRDFQFTDSGYKVEGYVSPTLQPFTNGEAGIMPLRMSLAPEA</sequence>
<keyword evidence="8" id="KW-1133">Transmembrane helix</keyword>
<dbReference type="PANTHER" id="PTHR24305:SF166">
    <property type="entry name" value="CYTOCHROME P450 12A4, MITOCHONDRIAL-RELATED"/>
    <property type="match status" value="1"/>
</dbReference>
<dbReference type="Gene3D" id="1.10.630.10">
    <property type="entry name" value="Cytochrome P450"/>
    <property type="match status" value="1"/>
</dbReference>
<keyword evidence="10 13" id="KW-0408">Iron</keyword>
<dbReference type="PANTHER" id="PTHR24305">
    <property type="entry name" value="CYTOCHROME P450"/>
    <property type="match status" value="1"/>
</dbReference>
<dbReference type="InterPro" id="IPR001128">
    <property type="entry name" value="Cyt_P450"/>
</dbReference>
<evidence type="ECO:0000256" key="13">
    <source>
        <dbReference type="PIRSR" id="PIRSR602401-1"/>
    </source>
</evidence>
<comment type="subcellular location">
    <subcellularLocation>
        <location evidence="2">Membrane</location>
    </subcellularLocation>
</comment>
<evidence type="ECO:0000256" key="5">
    <source>
        <dbReference type="ARBA" id="ARBA00022617"/>
    </source>
</evidence>
<keyword evidence="9" id="KW-0560">Oxidoreductase</keyword>
<keyword evidence="15" id="KW-1185">Reference proteome</keyword>
<reference evidence="14 15" key="1">
    <citation type="submission" date="2024-01" db="EMBL/GenBank/DDBJ databases">
        <title>A draft genome for a cacao thread blight-causing isolate of Paramarasmius palmivorus.</title>
        <authorList>
            <person name="Baruah I.K."/>
            <person name="Bukari Y."/>
            <person name="Amoako-Attah I."/>
            <person name="Meinhardt L.W."/>
            <person name="Bailey B.A."/>
            <person name="Cohen S.P."/>
        </authorList>
    </citation>
    <scope>NUCLEOTIDE SEQUENCE [LARGE SCALE GENOMIC DNA]</scope>
    <source>
        <strain evidence="14 15">GH-12</strain>
    </source>
</reference>
<dbReference type="EMBL" id="JAYKXP010000018">
    <property type="protein sequence ID" value="KAK7047846.1"/>
    <property type="molecule type" value="Genomic_DNA"/>
</dbReference>
<keyword evidence="12" id="KW-0472">Membrane</keyword>
<dbReference type="GO" id="GO:0016705">
    <property type="term" value="F:oxidoreductase activity, acting on paired donors, with incorporation or reduction of molecular oxygen"/>
    <property type="evidence" value="ECO:0007669"/>
    <property type="project" value="InterPro"/>
</dbReference>
<dbReference type="GO" id="GO:0005506">
    <property type="term" value="F:iron ion binding"/>
    <property type="evidence" value="ECO:0007669"/>
    <property type="project" value="InterPro"/>
</dbReference>
<dbReference type="SUPFAM" id="SSF48264">
    <property type="entry name" value="Cytochrome P450"/>
    <property type="match status" value="1"/>
</dbReference>
<dbReference type="PRINTS" id="PR00463">
    <property type="entry name" value="EP450I"/>
</dbReference>